<proteinExistence type="predicted"/>
<protein>
    <recommendedName>
        <fullName evidence="6">Tetratricopeptide repeat protein</fullName>
    </recommendedName>
</protein>
<keyword evidence="3" id="KW-0812">Transmembrane</keyword>
<gene>
    <name evidence="4" type="ORF">FOE67_18275</name>
</gene>
<comment type="caution">
    <text evidence="4">The sequence shown here is derived from an EMBL/GenBank/DDBJ whole genome shotgun (WGS) entry which is preliminary data.</text>
</comment>
<accession>A0A7W3XXW7</accession>
<feature type="repeat" description="TPR" evidence="1">
    <location>
        <begin position="455"/>
        <end position="488"/>
    </location>
</feature>
<feature type="transmembrane region" description="Helical" evidence="3">
    <location>
        <begin position="76"/>
        <end position="93"/>
    </location>
</feature>
<feature type="compositionally biased region" description="Pro residues" evidence="2">
    <location>
        <begin position="10"/>
        <end position="22"/>
    </location>
</feature>
<evidence type="ECO:0008006" key="6">
    <source>
        <dbReference type="Google" id="ProtNLM"/>
    </source>
</evidence>
<feature type="transmembrane region" description="Helical" evidence="3">
    <location>
        <begin position="130"/>
        <end position="151"/>
    </location>
</feature>
<keyword evidence="1" id="KW-0802">TPR repeat</keyword>
<dbReference type="AlphaFoldDB" id="A0A7W3XXW7"/>
<dbReference type="Proteomes" id="UP000530234">
    <property type="component" value="Unassembled WGS sequence"/>
</dbReference>
<evidence type="ECO:0000256" key="3">
    <source>
        <dbReference type="SAM" id="Phobius"/>
    </source>
</evidence>
<reference evidence="5" key="1">
    <citation type="submission" date="2019-10" db="EMBL/GenBank/DDBJ databases">
        <title>Streptomyces sp. nov., a novel actinobacterium isolated from alkaline environment.</title>
        <authorList>
            <person name="Golinska P."/>
        </authorList>
    </citation>
    <scope>NUCLEOTIDE SEQUENCE [LARGE SCALE GENOMIC DNA]</scope>
    <source>
        <strain evidence="5">DSM 42108</strain>
    </source>
</reference>
<evidence type="ECO:0000256" key="1">
    <source>
        <dbReference type="PROSITE-ProRule" id="PRU00339"/>
    </source>
</evidence>
<evidence type="ECO:0000313" key="5">
    <source>
        <dbReference type="Proteomes" id="UP000530234"/>
    </source>
</evidence>
<keyword evidence="5" id="KW-1185">Reference proteome</keyword>
<evidence type="ECO:0000313" key="4">
    <source>
        <dbReference type="EMBL" id="MBB0231399.1"/>
    </source>
</evidence>
<dbReference type="EMBL" id="VKHS01000503">
    <property type="protein sequence ID" value="MBB0231399.1"/>
    <property type="molecule type" value="Genomic_DNA"/>
</dbReference>
<dbReference type="InterPro" id="IPR019734">
    <property type="entry name" value="TPR_rpt"/>
</dbReference>
<evidence type="ECO:0000256" key="2">
    <source>
        <dbReference type="SAM" id="MobiDB-lite"/>
    </source>
</evidence>
<keyword evidence="3" id="KW-0472">Membrane</keyword>
<keyword evidence="3" id="KW-1133">Transmembrane helix</keyword>
<sequence>MFPPSSRSSPPFPPLPPSPPPGGEGGKGGKGGEDREDGGNTEPAAEGGRGRALSAAALNLSGLAVGYLYLRRWRRFAVGLGGILVLIAFAVGTEAPGGAAVWGPLFLLCVAVMVADARRLGRTGPDPRPVWLPPAAAAVLLALVAFGYLWYSGLPEREMGRADRAHAAGDCESAVEHYEAAVSPRHALAFHSLREVSALGVTSCEVMIRAEATAARGAHGEAADGYRDYLDLHAGRPPWTGAEDRLVELRAAHADDLTGKVREAAEVMRGTDNLDAGLVTEAFDARVVLRGEHPDTDAAAGVPAGLDDLYDAATPAVGSAEHCAAVGQLWAVTVLPGNTGLPDEWVEGDAERLADRAREPLPAELRDCAIDRYGAGDIRGALDRLAELVSEFPDSGPADDAPETLEGFRSDLHDSLDGEAACEVFDDLEALTDLPSALEGGGFARIPDRATDSLGEAWFQCGLGAYEAGDHSRAGEHLERLLEEQPDHRRADRAEEILIAIEIERITESGTNELPPPSVSGSGPAGTASVTIINDSDQPLEILYTGPRTGKSSLAASGSSGGRCLSQQGKPTVTLSLPPGSYQVVARASGGGFVTPYHGTWDLRGGTSYGDCYYITDAFSDLIEP</sequence>
<name>A0A7W3XXW7_9ACTN</name>
<feature type="region of interest" description="Disordered" evidence="2">
    <location>
        <begin position="1"/>
        <end position="48"/>
    </location>
</feature>
<organism evidence="4 5">
    <name type="scientific">Streptomyces calidiresistens</name>
    <dbReference type="NCBI Taxonomy" id="1485586"/>
    <lineage>
        <taxon>Bacteria</taxon>
        <taxon>Bacillati</taxon>
        <taxon>Actinomycetota</taxon>
        <taxon>Actinomycetes</taxon>
        <taxon>Kitasatosporales</taxon>
        <taxon>Streptomycetaceae</taxon>
        <taxon>Streptomyces</taxon>
    </lineage>
</organism>
<dbReference type="PROSITE" id="PS50005">
    <property type="entry name" value="TPR"/>
    <property type="match status" value="1"/>
</dbReference>
<feature type="transmembrane region" description="Helical" evidence="3">
    <location>
        <begin position="52"/>
        <end position="69"/>
    </location>
</feature>
<feature type="transmembrane region" description="Helical" evidence="3">
    <location>
        <begin position="99"/>
        <end position="118"/>
    </location>
</feature>